<dbReference type="CDD" id="cd08183">
    <property type="entry name" value="Fe-ADH-like"/>
    <property type="match status" value="1"/>
</dbReference>
<dbReference type="PhylomeDB" id="A0A0G4GPB0"/>
<dbReference type="Gene3D" id="3.40.50.1970">
    <property type="match status" value="1"/>
</dbReference>
<dbReference type="PROSITE" id="PS00913">
    <property type="entry name" value="ADH_IRON_1"/>
    <property type="match status" value="1"/>
</dbReference>
<gene>
    <name evidence="6" type="ORF">Cvel_22780</name>
</gene>
<dbReference type="PANTHER" id="PTHR11496">
    <property type="entry name" value="ALCOHOL DEHYDROGENASE"/>
    <property type="match status" value="1"/>
</dbReference>
<dbReference type="SUPFAM" id="SSF56796">
    <property type="entry name" value="Dehydroquinate synthase-like"/>
    <property type="match status" value="1"/>
</dbReference>
<dbReference type="Pfam" id="PF03992">
    <property type="entry name" value="ABM"/>
    <property type="match status" value="2"/>
</dbReference>
<reference evidence="6" key="1">
    <citation type="submission" date="2014-11" db="EMBL/GenBank/DDBJ databases">
        <authorList>
            <person name="Otto D Thomas"/>
            <person name="Naeem Raeece"/>
        </authorList>
    </citation>
    <scope>NUCLEOTIDE SEQUENCE</scope>
</reference>
<dbReference type="PANTHER" id="PTHR11496:SF102">
    <property type="entry name" value="ALCOHOL DEHYDROGENASE 4"/>
    <property type="match status" value="1"/>
</dbReference>
<dbReference type="SUPFAM" id="SSF54909">
    <property type="entry name" value="Dimeric alpha+beta barrel"/>
    <property type="match status" value="2"/>
</dbReference>
<dbReference type="InterPro" id="IPR056798">
    <property type="entry name" value="ADH_Fe_C"/>
</dbReference>
<comment type="similarity">
    <text evidence="1">Belongs to the iron-containing alcohol dehydrogenase family.</text>
</comment>
<dbReference type="InterPro" id="IPR018211">
    <property type="entry name" value="ADH_Fe_CS"/>
</dbReference>
<dbReference type="AlphaFoldDB" id="A0A0G4GPB0"/>
<sequence length="710" mass="74701">MVVSGLGVRLSLFLVSVATSAGAFSAVSFADKLSSPLQGLSKGKVTRGGKSLLAMTDSNDYLAVHVFGKVKPGTNADFLKASLNNAGNSVHEPGVARFDVLTGTDNPEAFCLIEVYKNAGAPGAHKETAHYNKWRETVADMMAEPRSAKKYKIISPSVTSGCWDTEAEAAGRTILSGGPEKFLSEEVDAAAGSGGGLLCVFVDVQVTPGGESLFIEASKANAANSIKEPGVSRFDLLQNVEDPSNFVLVEVYNSKEGPARHKETAHYKCWRETVESIMARPRQALKFQTVFPSRVHWHRTERVTHVEHPGDKAGEGFGFDKGFEFASAGKIVFGSGAASKLPQLVKERGCSKACVVTGKGGKERFSELLGKLQGEGVQLSFFACSPEPTIEECRDAVKVARDAGADSVVAIGGGSSIDMGKAVAALLGNGGDPMDYAEVIGKGQVLSNPSVPFFALPTTAGTGSEVTKNSVLKSEEHGRKVSIRSNYMLPDLAIVDPQLTVSVPPDVTAHTGLDALTQCIEPFVSCNANPVTDALAREGIKRAARSLRAVYRDGSDLRAREDLAVASVIGGLCLANAKLGAVHGFAGVLGGLYPSPHGAVCAALLPFCFSGNVKALKARAESDPKCLAMLSKFDEVAQMVTNNPAATAEEGALWLESLAVDLGVPKLSAYGMKKEDHEKVVEMSKGSSSMKGNPVPLSSEELLVILQQAA</sequence>
<feature type="domain" description="ABM" evidence="5">
    <location>
        <begin position="198"/>
        <end position="287"/>
    </location>
</feature>
<evidence type="ECO:0000256" key="4">
    <source>
        <dbReference type="SAM" id="SignalP"/>
    </source>
</evidence>
<dbReference type="Gene3D" id="1.20.1090.10">
    <property type="entry name" value="Dehydroquinate synthase-like - alpha domain"/>
    <property type="match status" value="1"/>
</dbReference>
<feature type="domain" description="ABM" evidence="5">
    <location>
        <begin position="62"/>
        <end position="154"/>
    </location>
</feature>
<dbReference type="InterPro" id="IPR007138">
    <property type="entry name" value="ABM_dom"/>
</dbReference>
<dbReference type="PROSITE" id="PS51725">
    <property type="entry name" value="ABM"/>
    <property type="match status" value="2"/>
</dbReference>
<name>A0A0G4GPB0_9ALVE</name>
<keyword evidence="4" id="KW-0732">Signal</keyword>
<dbReference type="EMBL" id="CDMZ01001410">
    <property type="protein sequence ID" value="CEM32124.1"/>
    <property type="molecule type" value="Genomic_DNA"/>
</dbReference>
<feature type="chain" id="PRO_5005190295" description="ABM domain-containing protein" evidence="4">
    <location>
        <begin position="24"/>
        <end position="710"/>
    </location>
</feature>
<dbReference type="InterPro" id="IPR001670">
    <property type="entry name" value="ADH_Fe/GldA"/>
</dbReference>
<dbReference type="InterPro" id="IPR011008">
    <property type="entry name" value="Dimeric_a/b-barrel"/>
</dbReference>
<evidence type="ECO:0000259" key="5">
    <source>
        <dbReference type="PROSITE" id="PS51725"/>
    </source>
</evidence>
<keyword evidence="2" id="KW-0560">Oxidoreductase</keyword>
<dbReference type="Gene3D" id="3.30.70.100">
    <property type="match status" value="2"/>
</dbReference>
<dbReference type="InterPro" id="IPR039697">
    <property type="entry name" value="Alcohol_dehydrogenase_Fe"/>
</dbReference>
<proteinExistence type="inferred from homology"/>
<dbReference type="Pfam" id="PF00465">
    <property type="entry name" value="Fe-ADH"/>
    <property type="match status" value="1"/>
</dbReference>
<evidence type="ECO:0000313" key="6">
    <source>
        <dbReference type="EMBL" id="CEM32124.1"/>
    </source>
</evidence>
<organism evidence="6">
    <name type="scientific">Chromera velia CCMP2878</name>
    <dbReference type="NCBI Taxonomy" id="1169474"/>
    <lineage>
        <taxon>Eukaryota</taxon>
        <taxon>Sar</taxon>
        <taxon>Alveolata</taxon>
        <taxon>Colpodellida</taxon>
        <taxon>Chromeraceae</taxon>
        <taxon>Chromera</taxon>
    </lineage>
</organism>
<dbReference type="GO" id="GO:0046872">
    <property type="term" value="F:metal ion binding"/>
    <property type="evidence" value="ECO:0007669"/>
    <property type="project" value="InterPro"/>
</dbReference>
<evidence type="ECO:0000256" key="3">
    <source>
        <dbReference type="ARBA" id="ARBA00023027"/>
    </source>
</evidence>
<protein>
    <recommendedName>
        <fullName evidence="5">ABM domain-containing protein</fullName>
    </recommendedName>
</protein>
<dbReference type="Pfam" id="PF25137">
    <property type="entry name" value="ADH_Fe_C"/>
    <property type="match status" value="1"/>
</dbReference>
<feature type="signal peptide" evidence="4">
    <location>
        <begin position="1"/>
        <end position="23"/>
    </location>
</feature>
<accession>A0A0G4GPB0</accession>
<evidence type="ECO:0000256" key="1">
    <source>
        <dbReference type="ARBA" id="ARBA00007358"/>
    </source>
</evidence>
<dbReference type="VEuPathDB" id="CryptoDB:Cvel_22780"/>
<keyword evidence="3" id="KW-0520">NAD</keyword>
<dbReference type="FunFam" id="3.40.50.1970:FF:000003">
    <property type="entry name" value="Alcohol dehydrogenase, iron-containing"/>
    <property type="match status" value="1"/>
</dbReference>
<dbReference type="GO" id="GO:0004022">
    <property type="term" value="F:alcohol dehydrogenase (NAD+) activity"/>
    <property type="evidence" value="ECO:0007669"/>
    <property type="project" value="TreeGrafter"/>
</dbReference>
<evidence type="ECO:0000256" key="2">
    <source>
        <dbReference type="ARBA" id="ARBA00023002"/>
    </source>
</evidence>